<dbReference type="InterPro" id="IPR040442">
    <property type="entry name" value="Pyrv_kinase-like_dom_sf"/>
</dbReference>
<dbReference type="SUPFAM" id="SSF51621">
    <property type="entry name" value="Phosphoenolpyruvate/pyruvate domain"/>
    <property type="match status" value="1"/>
</dbReference>
<dbReference type="Proteomes" id="UP000536262">
    <property type="component" value="Unassembled WGS sequence"/>
</dbReference>
<comment type="caution">
    <text evidence="7">The sequence shown here is derived from an EMBL/GenBank/DDBJ whole genome shotgun (WGS) entry which is preliminary data.</text>
</comment>
<dbReference type="GO" id="GO:0008168">
    <property type="term" value="F:methyltransferase activity"/>
    <property type="evidence" value="ECO:0007669"/>
    <property type="project" value="UniProtKB-KW"/>
</dbReference>
<evidence type="ECO:0000313" key="8">
    <source>
        <dbReference type="Proteomes" id="UP000536262"/>
    </source>
</evidence>
<gene>
    <name evidence="7" type="ORF">GGR00_004620</name>
</gene>
<dbReference type="EC" id="2.1.2.11" evidence="3"/>
<dbReference type="PANTHER" id="PTHR20881">
    <property type="entry name" value="3-METHYL-2-OXOBUTANOATE HYDROXYMETHYLTRANSFERASE"/>
    <property type="match status" value="1"/>
</dbReference>
<keyword evidence="8" id="KW-1185">Reference proteome</keyword>
<organism evidence="7 8">
    <name type="scientific">Aminobacter aganoensis</name>
    <dbReference type="NCBI Taxonomy" id="83264"/>
    <lineage>
        <taxon>Bacteria</taxon>
        <taxon>Pseudomonadati</taxon>
        <taxon>Pseudomonadota</taxon>
        <taxon>Alphaproteobacteria</taxon>
        <taxon>Hyphomicrobiales</taxon>
        <taxon>Phyllobacteriaceae</taxon>
        <taxon>Aminobacter</taxon>
    </lineage>
</organism>
<dbReference type="PIRSF" id="PIRSF000388">
    <property type="entry name" value="Pantoate_hydroxy_MeTrfase"/>
    <property type="match status" value="1"/>
</dbReference>
<evidence type="ECO:0000256" key="2">
    <source>
        <dbReference type="ARBA" id="ARBA00011424"/>
    </source>
</evidence>
<evidence type="ECO:0000256" key="1">
    <source>
        <dbReference type="ARBA" id="ARBA00008676"/>
    </source>
</evidence>
<dbReference type="InterPro" id="IPR015813">
    <property type="entry name" value="Pyrv/PenolPyrv_kinase-like_dom"/>
</dbReference>
<dbReference type="InterPro" id="IPR003700">
    <property type="entry name" value="Pantoate_hydroxy_MeTrfase"/>
</dbReference>
<protein>
    <recommendedName>
        <fullName evidence="3">3-methyl-2-oxobutanoate hydroxymethyltransferase</fullName>
        <ecNumber evidence="3">2.1.2.11</ecNumber>
    </recommendedName>
</protein>
<evidence type="ECO:0000256" key="6">
    <source>
        <dbReference type="PIRSR" id="PIRSR000388-1"/>
    </source>
</evidence>
<evidence type="ECO:0000256" key="4">
    <source>
        <dbReference type="ARBA" id="ARBA00022655"/>
    </source>
</evidence>
<evidence type="ECO:0000256" key="3">
    <source>
        <dbReference type="ARBA" id="ARBA00012618"/>
    </source>
</evidence>
<feature type="active site" description="Proton acceptor" evidence="6">
    <location>
        <position position="160"/>
    </location>
</feature>
<dbReference type="GO" id="GO:0032259">
    <property type="term" value="P:methylation"/>
    <property type="evidence" value="ECO:0007669"/>
    <property type="project" value="UniProtKB-KW"/>
</dbReference>
<dbReference type="PANTHER" id="PTHR20881:SF0">
    <property type="entry name" value="3-METHYL-2-OXOBUTANOATE HYDROXYMETHYLTRANSFERASE"/>
    <property type="match status" value="1"/>
</dbReference>
<dbReference type="GO" id="GO:0015940">
    <property type="term" value="P:pantothenate biosynthetic process"/>
    <property type="evidence" value="ECO:0007669"/>
    <property type="project" value="UniProtKB-KW"/>
</dbReference>
<dbReference type="Pfam" id="PF02548">
    <property type="entry name" value="Pantoate_transf"/>
    <property type="match status" value="1"/>
</dbReference>
<reference evidence="7 8" key="1">
    <citation type="submission" date="2020-08" db="EMBL/GenBank/DDBJ databases">
        <title>Genomic Encyclopedia of Type Strains, Phase IV (KMG-IV): sequencing the most valuable type-strain genomes for metagenomic binning, comparative biology and taxonomic classification.</title>
        <authorList>
            <person name="Goeker M."/>
        </authorList>
    </citation>
    <scope>NUCLEOTIDE SEQUENCE [LARGE SCALE GENOMIC DNA]</scope>
    <source>
        <strain evidence="7 8">DSM 7051</strain>
    </source>
</reference>
<evidence type="ECO:0000313" key="7">
    <source>
        <dbReference type="EMBL" id="MBB6356802.1"/>
    </source>
</evidence>
<dbReference type="EMBL" id="JACHOU010000017">
    <property type="protein sequence ID" value="MBB6356802.1"/>
    <property type="molecule type" value="Genomic_DNA"/>
</dbReference>
<keyword evidence="7" id="KW-0489">Methyltransferase</keyword>
<accession>A0A7X0KN46</accession>
<keyword evidence="4" id="KW-0566">Pantothenate biosynthesis</keyword>
<dbReference type="GO" id="GO:0003864">
    <property type="term" value="F:3-methyl-2-oxobutanoate hydroxymethyltransferase activity"/>
    <property type="evidence" value="ECO:0007669"/>
    <property type="project" value="UniProtKB-EC"/>
</dbReference>
<dbReference type="GO" id="GO:0000287">
    <property type="term" value="F:magnesium ion binding"/>
    <property type="evidence" value="ECO:0007669"/>
    <property type="project" value="TreeGrafter"/>
</dbReference>
<proteinExistence type="inferred from homology"/>
<name>A0A7X0KN46_9HYPH</name>
<comment type="subunit">
    <text evidence="2">Homodecamer; pentamer of dimers.</text>
</comment>
<sequence>MQSSQPTVADLLALKGKRQLTKLRVESLDEASAANAAGIDMLSVPPEVLSLEGFRTVCPNPFVVGGLEPGAYITEEDYLRIAFRLLKLGANAVYCGASLGIVRRLRDEGIPVVGHVGLIPSRRTWTGGFKAVGKTCDSAMMVWQQTKALEDAGAFAAEIEVVPPAVAEAISKRTNLLMISMGAGAGCDAQYLFATDVLGVHDGHYPRHSKVYRDFHSQYQRLQQERIAAFREYSADVASGSYPAASHLVRMDAAEQDRFLAEMEKTPLV</sequence>
<comment type="similarity">
    <text evidence="1">Belongs to the PanB family.</text>
</comment>
<dbReference type="Gene3D" id="3.20.20.60">
    <property type="entry name" value="Phosphoenolpyruvate-binding domains"/>
    <property type="match status" value="1"/>
</dbReference>
<evidence type="ECO:0000256" key="5">
    <source>
        <dbReference type="ARBA" id="ARBA00022679"/>
    </source>
</evidence>
<dbReference type="AlphaFoldDB" id="A0A7X0KN46"/>
<keyword evidence="5 7" id="KW-0808">Transferase</keyword>
<dbReference type="RefSeq" id="WP_055980332.1">
    <property type="nucleotide sequence ID" value="NZ_BAABEG010000001.1"/>
</dbReference>